<accession>A0A1G9ZDH0</accession>
<dbReference type="RefSeq" id="WP_093659335.1">
    <property type="nucleotide sequence ID" value="NZ_FNHI01000021.1"/>
</dbReference>
<reference evidence="2" key="1">
    <citation type="submission" date="2016-10" db="EMBL/GenBank/DDBJ databases">
        <authorList>
            <person name="Varghese N."/>
            <person name="Submissions S."/>
        </authorList>
    </citation>
    <scope>NUCLEOTIDE SEQUENCE [LARGE SCALE GENOMIC DNA]</scope>
    <source>
        <strain evidence="2">CGMCC 4.7042</strain>
    </source>
</reference>
<evidence type="ECO:0000313" key="1">
    <source>
        <dbReference type="EMBL" id="SDN18503.1"/>
    </source>
</evidence>
<evidence type="ECO:0000313" key="2">
    <source>
        <dbReference type="Proteomes" id="UP000199063"/>
    </source>
</evidence>
<protein>
    <submittedName>
        <fullName evidence="1">Uncharacterized protein</fullName>
    </submittedName>
</protein>
<dbReference type="GeneID" id="40832640"/>
<dbReference type="STRING" id="1196353.SAMN05444921_12159"/>
<keyword evidence="2" id="KW-1185">Reference proteome</keyword>
<dbReference type="EMBL" id="FNHI01000021">
    <property type="protein sequence ID" value="SDN18503.1"/>
    <property type="molecule type" value="Genomic_DNA"/>
</dbReference>
<sequence>MKPLPYHENRTELRRELLDASRDYFPATGSAGVDADPALRMASVLGSGYAYNLAAAIEWVSRNVSDDAADGLAAWLSDSLTNGDDDGLNEDLTPAP</sequence>
<name>A0A1G9ZDH0_9ACTN</name>
<organism evidence="1 2">
    <name type="scientific">Streptomyces wuyuanensis</name>
    <dbReference type="NCBI Taxonomy" id="1196353"/>
    <lineage>
        <taxon>Bacteria</taxon>
        <taxon>Bacillati</taxon>
        <taxon>Actinomycetota</taxon>
        <taxon>Actinomycetes</taxon>
        <taxon>Kitasatosporales</taxon>
        <taxon>Streptomycetaceae</taxon>
        <taxon>Streptomyces</taxon>
    </lineage>
</organism>
<proteinExistence type="predicted"/>
<gene>
    <name evidence="1" type="ORF">SAMN05444921_12159</name>
</gene>
<dbReference type="AlphaFoldDB" id="A0A1G9ZDH0"/>
<dbReference type="Proteomes" id="UP000199063">
    <property type="component" value="Unassembled WGS sequence"/>
</dbReference>
<dbReference type="OrthoDB" id="4238188at2"/>